<organism evidence="1">
    <name type="scientific">freshwater metagenome</name>
    <dbReference type="NCBI Taxonomy" id="449393"/>
    <lineage>
        <taxon>unclassified sequences</taxon>
        <taxon>metagenomes</taxon>
        <taxon>ecological metagenomes</taxon>
    </lineage>
</organism>
<gene>
    <name evidence="1" type="ORF">UFOPK2373_00567</name>
</gene>
<evidence type="ECO:0000313" key="1">
    <source>
        <dbReference type="EMBL" id="CAB4686835.1"/>
    </source>
</evidence>
<accession>A0A6J6NQ65</accession>
<dbReference type="AlphaFoldDB" id="A0A6J6NQ65"/>
<protein>
    <submittedName>
        <fullName evidence="1">Unannotated protein</fullName>
    </submittedName>
</protein>
<name>A0A6J6NQ65_9ZZZZ</name>
<reference evidence="1" key="1">
    <citation type="submission" date="2020-05" db="EMBL/GenBank/DDBJ databases">
        <authorList>
            <person name="Chiriac C."/>
            <person name="Salcher M."/>
            <person name="Ghai R."/>
            <person name="Kavagutti S V."/>
        </authorList>
    </citation>
    <scope>NUCLEOTIDE SEQUENCE</scope>
</reference>
<sequence length="134" mass="14976">MKKIVIVLLAFALVGLIAAPYIQKIMSIKDLESKVHAATDGKNLNKVPSSLDFRVEGTDWFIAGYSCPYSEHPYSLSPVTGIPGDYKLSIQSESNNALFFMNRERQITYVTLDRRDIDFCGADSIEPNIPVIDF</sequence>
<dbReference type="EMBL" id="CAEZXL010000080">
    <property type="protein sequence ID" value="CAB4686835.1"/>
    <property type="molecule type" value="Genomic_DNA"/>
</dbReference>
<proteinExistence type="predicted"/>